<gene>
    <name evidence="2" type="primary">Nfu_g_1_012677</name>
</gene>
<reference evidence="2" key="1">
    <citation type="submission" date="2016-05" db="EMBL/GenBank/DDBJ databases">
        <authorList>
            <person name="Lavstsen T."/>
            <person name="Jespersen J.S."/>
        </authorList>
    </citation>
    <scope>NUCLEOTIDE SEQUENCE</scope>
    <source>
        <tissue evidence="2">Brain</tissue>
    </source>
</reference>
<proteinExistence type="predicted"/>
<feature type="non-terminal residue" evidence="2">
    <location>
        <position position="1"/>
    </location>
</feature>
<reference evidence="2" key="2">
    <citation type="submission" date="2016-06" db="EMBL/GenBank/DDBJ databases">
        <title>The genome of a short-lived fish provides insights into sex chromosome evolution and the genetic control of aging.</title>
        <authorList>
            <person name="Reichwald K."/>
            <person name="Felder M."/>
            <person name="Petzold A."/>
            <person name="Koch P."/>
            <person name="Groth M."/>
            <person name="Platzer M."/>
        </authorList>
    </citation>
    <scope>NUCLEOTIDE SEQUENCE</scope>
    <source>
        <tissue evidence="2">Brain</tissue>
    </source>
</reference>
<feature type="region of interest" description="Disordered" evidence="1">
    <location>
        <begin position="1"/>
        <end position="36"/>
    </location>
</feature>
<protein>
    <submittedName>
        <fullName evidence="2">Uncharacterized protein</fullName>
    </submittedName>
</protein>
<accession>A0A1A8NY93</accession>
<organism evidence="2">
    <name type="scientific">Nothobranchius rachovii</name>
    <name type="common">bluefin notho</name>
    <dbReference type="NCBI Taxonomy" id="451742"/>
    <lineage>
        <taxon>Eukaryota</taxon>
        <taxon>Metazoa</taxon>
        <taxon>Chordata</taxon>
        <taxon>Craniata</taxon>
        <taxon>Vertebrata</taxon>
        <taxon>Euteleostomi</taxon>
        <taxon>Actinopterygii</taxon>
        <taxon>Neopterygii</taxon>
        <taxon>Teleostei</taxon>
        <taxon>Neoteleostei</taxon>
        <taxon>Acanthomorphata</taxon>
        <taxon>Ovalentaria</taxon>
        <taxon>Atherinomorphae</taxon>
        <taxon>Cyprinodontiformes</taxon>
        <taxon>Nothobranchiidae</taxon>
        <taxon>Nothobranchius</taxon>
    </lineage>
</organism>
<dbReference type="EMBL" id="HAEH01004465">
    <property type="protein sequence ID" value="SBR73996.1"/>
    <property type="molecule type" value="Transcribed_RNA"/>
</dbReference>
<dbReference type="AlphaFoldDB" id="A0A1A8NY93"/>
<evidence type="ECO:0000313" key="2">
    <source>
        <dbReference type="EMBL" id="SBR73996.1"/>
    </source>
</evidence>
<feature type="non-terminal residue" evidence="2">
    <location>
        <position position="88"/>
    </location>
</feature>
<evidence type="ECO:0000256" key="1">
    <source>
        <dbReference type="SAM" id="MobiDB-lite"/>
    </source>
</evidence>
<sequence length="88" mass="9372">WWMGRKGAGKASPAIHSAGSGAGKRDRGGSSDALDGDWDAQVKQQRLQEGRFVVHIRAVAGAHLATSNPLTVTRELCAMIEDVLDTMV</sequence>
<name>A0A1A8NY93_9TELE</name>